<dbReference type="Pfam" id="PF13462">
    <property type="entry name" value="Thioredoxin_4"/>
    <property type="match status" value="1"/>
</dbReference>
<dbReference type="PROSITE" id="PS51352">
    <property type="entry name" value="THIOREDOXIN_2"/>
    <property type="match status" value="1"/>
</dbReference>
<evidence type="ECO:0000256" key="5">
    <source>
        <dbReference type="ARBA" id="ARBA00023157"/>
    </source>
</evidence>
<proteinExistence type="inferred from homology"/>
<feature type="domain" description="Thioredoxin" evidence="8">
    <location>
        <begin position="13"/>
        <end position="204"/>
    </location>
</feature>
<evidence type="ECO:0000313" key="9">
    <source>
        <dbReference type="EMBL" id="TRA84555.1"/>
    </source>
</evidence>
<accession>A0AA94V8V0</accession>
<dbReference type="PANTHER" id="PTHR13887:SF14">
    <property type="entry name" value="DISULFIDE BOND FORMATION PROTEIN D"/>
    <property type="match status" value="1"/>
</dbReference>
<keyword evidence="5" id="KW-1015">Disulfide bond</keyword>
<keyword evidence="4" id="KW-0560">Oxidoreductase</keyword>
<comment type="function">
    <text evidence="1">May be required for disulfide bond formation in some proteins.</text>
</comment>
<dbReference type="SUPFAM" id="SSF52833">
    <property type="entry name" value="Thioredoxin-like"/>
    <property type="match status" value="1"/>
</dbReference>
<dbReference type="PROSITE" id="PS51257">
    <property type="entry name" value="PROKAR_LIPOPROTEIN"/>
    <property type="match status" value="1"/>
</dbReference>
<feature type="chain" id="PRO_5041653601" description="Thioredoxin domain-containing protein" evidence="7">
    <location>
        <begin position="24"/>
        <end position="206"/>
    </location>
</feature>
<name>A0AA94V8V0_RHIRH</name>
<dbReference type="InterPro" id="IPR013766">
    <property type="entry name" value="Thioredoxin_domain"/>
</dbReference>
<dbReference type="Proteomes" id="UP000320858">
    <property type="component" value="Unassembled WGS sequence"/>
</dbReference>
<reference evidence="9 10" key="1">
    <citation type="journal article" date="2019" name="Appl. Microbiol. Biotechnol.">
        <title>Differential efficiency of wild type rhizogenic strains for rol gene transformation of plants.</title>
        <authorList>
            <person name="Desmet S."/>
            <person name="De Keyser E."/>
            <person name="Van Vaerenbergh J."/>
            <person name="Baeyen S."/>
            <person name="Van Huylenbroeck J."/>
            <person name="Geelen D."/>
            <person name="Dhooghe E."/>
        </authorList>
    </citation>
    <scope>NUCLEOTIDE SEQUENCE [LARGE SCALE GENOMIC DNA]</scope>
    <source>
        <strain evidence="9 10">B 4.1</strain>
    </source>
</reference>
<evidence type="ECO:0000256" key="6">
    <source>
        <dbReference type="ARBA" id="ARBA00023284"/>
    </source>
</evidence>
<organism evidence="9 10">
    <name type="scientific">Rhizobium rhizogenes</name>
    <name type="common">Agrobacterium rhizogenes</name>
    <dbReference type="NCBI Taxonomy" id="359"/>
    <lineage>
        <taxon>Bacteria</taxon>
        <taxon>Pseudomonadati</taxon>
        <taxon>Pseudomonadota</taxon>
        <taxon>Alphaproteobacteria</taxon>
        <taxon>Hyphomicrobiales</taxon>
        <taxon>Rhizobiaceae</taxon>
        <taxon>Rhizobium/Agrobacterium group</taxon>
        <taxon>Rhizobium</taxon>
    </lineage>
</organism>
<sequence length="206" mass="22274">MMFRKIAVIVSGVALGCVAPAKAESVKGLMNPTVFQDAFTGEKTAPVTLVVYSSPTCIHCIDFHQHDLPELREKFVTAGKLKIAYRPFIRNSVDAVIFMLANARGQGTFDETVSAFMSRFDEIAAASNTEDALRDIAAAIGIDRATFDRATADQAYLDKLNAATAEANQKFGVEGTPSFFVNDEQIDIKRDFQEVSDAIAAAAKGL</sequence>
<comment type="similarity">
    <text evidence="2">Belongs to the thioredoxin family. DsbA subfamily.</text>
</comment>
<evidence type="ECO:0000256" key="1">
    <source>
        <dbReference type="ARBA" id="ARBA00003565"/>
    </source>
</evidence>
<evidence type="ECO:0000256" key="4">
    <source>
        <dbReference type="ARBA" id="ARBA00023002"/>
    </source>
</evidence>
<evidence type="ECO:0000259" key="8">
    <source>
        <dbReference type="PROSITE" id="PS51352"/>
    </source>
</evidence>
<dbReference type="GO" id="GO:0016491">
    <property type="term" value="F:oxidoreductase activity"/>
    <property type="evidence" value="ECO:0007669"/>
    <property type="project" value="UniProtKB-KW"/>
</dbReference>
<keyword evidence="3 7" id="KW-0732">Signal</keyword>
<feature type="signal peptide" evidence="7">
    <location>
        <begin position="1"/>
        <end position="23"/>
    </location>
</feature>
<evidence type="ECO:0000256" key="3">
    <source>
        <dbReference type="ARBA" id="ARBA00022729"/>
    </source>
</evidence>
<dbReference type="EMBL" id="SGOB01000009">
    <property type="protein sequence ID" value="TRA84555.1"/>
    <property type="molecule type" value="Genomic_DNA"/>
</dbReference>
<protein>
    <recommendedName>
        <fullName evidence="8">Thioredoxin domain-containing protein</fullName>
    </recommendedName>
</protein>
<evidence type="ECO:0000313" key="10">
    <source>
        <dbReference type="Proteomes" id="UP000320858"/>
    </source>
</evidence>
<dbReference type="AlphaFoldDB" id="A0AA94V8V0"/>
<comment type="caution">
    <text evidence="9">The sequence shown here is derived from an EMBL/GenBank/DDBJ whole genome shotgun (WGS) entry which is preliminary data.</text>
</comment>
<dbReference type="InterPro" id="IPR036249">
    <property type="entry name" value="Thioredoxin-like_sf"/>
</dbReference>
<evidence type="ECO:0000256" key="7">
    <source>
        <dbReference type="SAM" id="SignalP"/>
    </source>
</evidence>
<keyword evidence="6" id="KW-0676">Redox-active center</keyword>
<dbReference type="Gene3D" id="3.40.30.10">
    <property type="entry name" value="Glutaredoxin"/>
    <property type="match status" value="1"/>
</dbReference>
<dbReference type="RefSeq" id="WP_142851627.1">
    <property type="nucleotide sequence ID" value="NZ_SGOB01000009.1"/>
</dbReference>
<dbReference type="InterPro" id="IPR012336">
    <property type="entry name" value="Thioredoxin-like_fold"/>
</dbReference>
<dbReference type="PANTHER" id="PTHR13887">
    <property type="entry name" value="GLUTATHIONE S-TRANSFERASE KAPPA"/>
    <property type="match status" value="1"/>
</dbReference>
<gene>
    <name evidence="9" type="ORF">EXN24_25190</name>
</gene>
<evidence type="ECO:0000256" key="2">
    <source>
        <dbReference type="ARBA" id="ARBA00005791"/>
    </source>
</evidence>